<reference evidence="4 5" key="1">
    <citation type="submission" date="2024-03" db="EMBL/GenBank/DDBJ databases">
        <title>Adaptation during the transition from Ophiocordyceps entomopathogen to insect associate is accompanied by gene loss and intensified selection.</title>
        <authorList>
            <person name="Ward C.M."/>
            <person name="Onetto C.A."/>
            <person name="Borneman A.R."/>
        </authorList>
    </citation>
    <scope>NUCLEOTIDE SEQUENCE [LARGE SCALE GENOMIC DNA]</scope>
    <source>
        <strain evidence="4">AWRI1</strain>
        <tissue evidence="4">Single Adult Female</tissue>
    </source>
</reference>
<keyword evidence="5" id="KW-1185">Reference proteome</keyword>
<dbReference type="PANTHER" id="PTHR11552:SF154">
    <property type="entry name" value="FI04917P"/>
    <property type="match status" value="1"/>
</dbReference>
<feature type="domain" description="Glucose-methanol-choline oxidoreductase N-terminal" evidence="3">
    <location>
        <begin position="583"/>
        <end position="597"/>
    </location>
</feature>
<dbReference type="InterPro" id="IPR000172">
    <property type="entry name" value="GMC_OxRdtase_N"/>
</dbReference>
<dbReference type="GO" id="GO:0016614">
    <property type="term" value="F:oxidoreductase activity, acting on CH-OH group of donors"/>
    <property type="evidence" value="ECO:0007669"/>
    <property type="project" value="InterPro"/>
</dbReference>
<protein>
    <recommendedName>
        <fullName evidence="3">Glucose-methanol-choline oxidoreductase N-terminal domain-containing protein</fullName>
    </recommendedName>
</protein>
<evidence type="ECO:0000259" key="3">
    <source>
        <dbReference type="PROSITE" id="PS00624"/>
    </source>
</evidence>
<dbReference type="Gene3D" id="3.50.50.60">
    <property type="entry name" value="FAD/NAD(P)-binding domain"/>
    <property type="match status" value="1"/>
</dbReference>
<gene>
    <name evidence="4" type="ORF">V9T40_013218</name>
</gene>
<evidence type="ECO:0000313" key="5">
    <source>
        <dbReference type="Proteomes" id="UP001367676"/>
    </source>
</evidence>
<dbReference type="AlphaFoldDB" id="A0AAN9Y4Y9"/>
<organism evidence="4 5">
    <name type="scientific">Parthenolecanium corni</name>
    <dbReference type="NCBI Taxonomy" id="536013"/>
    <lineage>
        <taxon>Eukaryota</taxon>
        <taxon>Metazoa</taxon>
        <taxon>Ecdysozoa</taxon>
        <taxon>Arthropoda</taxon>
        <taxon>Hexapoda</taxon>
        <taxon>Insecta</taxon>
        <taxon>Pterygota</taxon>
        <taxon>Neoptera</taxon>
        <taxon>Paraneoptera</taxon>
        <taxon>Hemiptera</taxon>
        <taxon>Sternorrhyncha</taxon>
        <taxon>Coccoidea</taxon>
        <taxon>Coccidae</taxon>
        <taxon>Parthenolecanium</taxon>
    </lineage>
</organism>
<feature type="region of interest" description="Disordered" evidence="2">
    <location>
        <begin position="282"/>
        <end position="315"/>
    </location>
</feature>
<evidence type="ECO:0000256" key="2">
    <source>
        <dbReference type="SAM" id="MobiDB-lite"/>
    </source>
</evidence>
<feature type="region of interest" description="Disordered" evidence="2">
    <location>
        <begin position="222"/>
        <end position="245"/>
    </location>
</feature>
<dbReference type="GO" id="GO:0050660">
    <property type="term" value="F:flavin adenine dinucleotide binding"/>
    <property type="evidence" value="ECO:0007669"/>
    <property type="project" value="InterPro"/>
</dbReference>
<dbReference type="InterPro" id="IPR036188">
    <property type="entry name" value="FAD/NAD-bd_sf"/>
</dbReference>
<dbReference type="SUPFAM" id="SSF54373">
    <property type="entry name" value="FAD-linked reductases, C-terminal domain"/>
    <property type="match status" value="1"/>
</dbReference>
<name>A0AAN9Y4Y9_9HEMI</name>
<comment type="caution">
    <text evidence="4">The sequence shown here is derived from an EMBL/GenBank/DDBJ whole genome shotgun (WGS) entry which is preliminary data.</text>
</comment>
<dbReference type="Pfam" id="PF00732">
    <property type="entry name" value="GMC_oxred_N"/>
    <property type="match status" value="1"/>
</dbReference>
<dbReference type="PANTHER" id="PTHR11552">
    <property type="entry name" value="GLUCOSE-METHANOL-CHOLINE GMC OXIDOREDUCTASE"/>
    <property type="match status" value="1"/>
</dbReference>
<accession>A0AAN9Y4Y9</accession>
<dbReference type="Gene3D" id="3.30.560.10">
    <property type="entry name" value="Glucose Oxidase, domain 3"/>
    <property type="match status" value="1"/>
</dbReference>
<dbReference type="SUPFAM" id="SSF51905">
    <property type="entry name" value="FAD/NAD(P)-binding domain"/>
    <property type="match status" value="1"/>
</dbReference>
<dbReference type="Proteomes" id="UP001367676">
    <property type="component" value="Unassembled WGS sequence"/>
</dbReference>
<comment type="similarity">
    <text evidence="1">Belongs to the GMC oxidoreductase family.</text>
</comment>
<dbReference type="InterPro" id="IPR012132">
    <property type="entry name" value="GMC_OxRdtase"/>
</dbReference>
<feature type="compositionally biased region" description="Pro residues" evidence="2">
    <location>
        <begin position="289"/>
        <end position="299"/>
    </location>
</feature>
<feature type="compositionally biased region" description="Basic and acidic residues" evidence="2">
    <location>
        <begin position="306"/>
        <end position="315"/>
    </location>
</feature>
<feature type="region of interest" description="Disordered" evidence="2">
    <location>
        <begin position="82"/>
        <end position="178"/>
    </location>
</feature>
<sequence length="887" mass="98871">MAASEFRPKDISHACGPHANISGCSAETMMFVQLLLYLFADVRPGSHKTRPISSGFDAFREDFAPLEHKFEHIEKLAGPGAFAATGDNVEGATNDRRQKLNKRRPTAAATAPLAPPAPSSVEVEVDNDDDHEEERGSRTYGQSPAEDEDEEEETAAPASAPDDADTEGEYADEPIAPPKEMEEDMAEIVAEAEHDHDFDHVEDLIDDYFDSTNQVRRVVPPATLHRPDHPNRRFAKRSAAGRPRPAHHFLHGYESLFDETVLTVFDHAAAGAANRPVFVDDASVSSKFDPPPPPPPSPSTVPFAPRRSDRPSKKADEKDNVYDFIIVGAGSAGCVLANRLTEIHDWKVLLLEAGTEEPFFADVPALASLLQQSSIDWGYQTMPEKHSCKARPQGRCSWARGKVMGGSSTINYMIYQRGNQMDYNEWRDMGNEGWGFDDVLKYFIKSEDNEDKEIYEKNPEYHGKGGYQTVEWFPYVDPTTPYLIRAWREKGLEELDLNAEQQIGVMHLQSTGRHGERLSTNGAFIRPIRKKRKNLKVLTEAHVTKVLIKQHKSHKLVAYGVEFVYKDKLRTAAARKEVILSAGAINSPKILMLSGIGPQKHLKKLNIEVKKNLRGVGRNLQDHPTTDGIVIALNKTATEKSYQWKVNDAYKYKEFRDGPLSATGPLQCGVFLQTKYEHSLDIPDIQYAFDASSVEAWISDPANMSALSMQPLSYYDAINVRTILLSPESRGFILLNETDPVWGPPLIFPRTFSSGWDLKIIVAGMQIGASIVDTKAMREAGATLVDVPAENCRNHEFGTDKYWACVAVHYTTTIYHPTSTCKMGTHYDDMAVVDARLKVHGVTKLRVVDASIMPKIVRGNTNAPTIMIAEKASDMIKEDWHVDSSKE</sequence>
<dbReference type="InterPro" id="IPR007867">
    <property type="entry name" value="GMC_OxRtase_C"/>
</dbReference>
<evidence type="ECO:0000313" key="4">
    <source>
        <dbReference type="EMBL" id="KAK7595393.1"/>
    </source>
</evidence>
<proteinExistence type="inferred from homology"/>
<feature type="compositionally biased region" description="Acidic residues" evidence="2">
    <location>
        <begin position="162"/>
        <end position="172"/>
    </location>
</feature>
<dbReference type="PROSITE" id="PS00624">
    <property type="entry name" value="GMC_OXRED_2"/>
    <property type="match status" value="1"/>
</dbReference>
<feature type="compositionally biased region" description="Acidic residues" evidence="2">
    <location>
        <begin position="145"/>
        <end position="154"/>
    </location>
</feature>
<feature type="compositionally biased region" description="Acidic residues" evidence="2">
    <location>
        <begin position="123"/>
        <end position="132"/>
    </location>
</feature>
<dbReference type="Pfam" id="PF05199">
    <property type="entry name" value="GMC_oxred_C"/>
    <property type="match status" value="1"/>
</dbReference>
<dbReference type="EMBL" id="JBBCAQ010000018">
    <property type="protein sequence ID" value="KAK7595393.1"/>
    <property type="molecule type" value="Genomic_DNA"/>
</dbReference>
<evidence type="ECO:0000256" key="1">
    <source>
        <dbReference type="ARBA" id="ARBA00010790"/>
    </source>
</evidence>